<keyword evidence="3" id="KW-1185">Reference proteome</keyword>
<dbReference type="Gene3D" id="3.40.50.1820">
    <property type="entry name" value="alpha/beta hydrolase"/>
    <property type="match status" value="1"/>
</dbReference>
<comment type="caution">
    <text evidence="2">The sequence shown here is derived from an EMBL/GenBank/DDBJ whole genome shotgun (WGS) entry which is preliminary data.</text>
</comment>
<dbReference type="PRINTS" id="PR00111">
    <property type="entry name" value="ABHYDROLASE"/>
</dbReference>
<evidence type="ECO:0000313" key="3">
    <source>
        <dbReference type="Proteomes" id="UP000485058"/>
    </source>
</evidence>
<reference evidence="2 3" key="1">
    <citation type="submission" date="2020-02" db="EMBL/GenBank/DDBJ databases">
        <title>Draft genome sequence of Haematococcus lacustris strain NIES-144.</title>
        <authorList>
            <person name="Morimoto D."/>
            <person name="Nakagawa S."/>
            <person name="Yoshida T."/>
            <person name="Sawayama S."/>
        </authorList>
    </citation>
    <scope>NUCLEOTIDE SEQUENCE [LARGE SCALE GENOMIC DNA]</scope>
    <source>
        <strain evidence="2 3">NIES-144</strain>
    </source>
</reference>
<evidence type="ECO:0000313" key="2">
    <source>
        <dbReference type="EMBL" id="GFH22993.1"/>
    </source>
</evidence>
<dbReference type="EMBL" id="BLLF01002169">
    <property type="protein sequence ID" value="GFH22993.1"/>
    <property type="molecule type" value="Genomic_DNA"/>
</dbReference>
<dbReference type="SUPFAM" id="SSF55797">
    <property type="entry name" value="PR-1-like"/>
    <property type="match status" value="1"/>
</dbReference>
<dbReference type="SUPFAM" id="SSF53474">
    <property type="entry name" value="alpha/beta-Hydrolases"/>
    <property type="match status" value="1"/>
</dbReference>
<protein>
    <submittedName>
        <fullName evidence="2">AB hydrolase-1 domain-containing protein</fullName>
    </submittedName>
</protein>
<dbReference type="InterPro" id="IPR029058">
    <property type="entry name" value="AB_hydrolase_fold"/>
</dbReference>
<dbReference type="GO" id="GO:0016787">
    <property type="term" value="F:hydrolase activity"/>
    <property type="evidence" value="ECO:0007669"/>
    <property type="project" value="UniProtKB-KW"/>
</dbReference>
<accession>A0A699ZK28</accession>
<dbReference type="PANTHER" id="PTHR43689:SF56">
    <property type="entry name" value="AB HYDROLASE-1 DOMAIN-CONTAINING PROTEIN"/>
    <property type="match status" value="1"/>
</dbReference>
<feature type="non-terminal residue" evidence="2">
    <location>
        <position position="217"/>
    </location>
</feature>
<gene>
    <name evidence="2" type="ORF">HaLaN_20537</name>
</gene>
<dbReference type="InterPro" id="IPR035940">
    <property type="entry name" value="CAP_sf"/>
</dbReference>
<dbReference type="Proteomes" id="UP000485058">
    <property type="component" value="Unassembled WGS sequence"/>
</dbReference>
<dbReference type="PANTHER" id="PTHR43689">
    <property type="entry name" value="HYDROLASE"/>
    <property type="match status" value="1"/>
</dbReference>
<proteinExistence type="predicted"/>
<sequence length="217" mass="22932">MGHSAGGPIAVDLAARAVAYDRPPFGLSGRPLSWDSAAEDTNPYTLAGATEFARRLIERLGLGKVVVMGHSAGGPIAVDLAARHPELVAGVVLIAPAISTNSKGFLAQADLGQLIRQQIYKRAEEVRQGKLGVYYDDTSFARDEQWANQLASSCTFSIGKADGQGENLALGYAAWADTIFAWYNQQGGYNYSAPGFSQQSGGFTQMVSADCLAPATL</sequence>
<dbReference type="InterPro" id="IPR000073">
    <property type="entry name" value="AB_hydrolase_1"/>
</dbReference>
<dbReference type="Pfam" id="PF00561">
    <property type="entry name" value="Abhydrolase_1"/>
    <property type="match status" value="1"/>
</dbReference>
<keyword evidence="2" id="KW-0378">Hydrolase</keyword>
<feature type="non-terminal residue" evidence="2">
    <location>
        <position position="1"/>
    </location>
</feature>
<dbReference type="Gene3D" id="3.40.33.10">
    <property type="entry name" value="CAP"/>
    <property type="match status" value="1"/>
</dbReference>
<dbReference type="AlphaFoldDB" id="A0A699ZK28"/>
<organism evidence="2 3">
    <name type="scientific">Haematococcus lacustris</name>
    <name type="common">Green alga</name>
    <name type="synonym">Haematococcus pluvialis</name>
    <dbReference type="NCBI Taxonomy" id="44745"/>
    <lineage>
        <taxon>Eukaryota</taxon>
        <taxon>Viridiplantae</taxon>
        <taxon>Chlorophyta</taxon>
        <taxon>core chlorophytes</taxon>
        <taxon>Chlorophyceae</taxon>
        <taxon>CS clade</taxon>
        <taxon>Chlamydomonadales</taxon>
        <taxon>Haematococcaceae</taxon>
        <taxon>Haematococcus</taxon>
    </lineage>
</organism>
<evidence type="ECO:0000259" key="1">
    <source>
        <dbReference type="Pfam" id="PF00561"/>
    </source>
</evidence>
<feature type="domain" description="AB hydrolase-1" evidence="1">
    <location>
        <begin position="15"/>
        <end position="135"/>
    </location>
</feature>
<name>A0A699ZK28_HAELA</name>